<reference evidence="4 5" key="1">
    <citation type="submission" date="2017-01" db="EMBL/GenBank/DDBJ databases">
        <authorList>
            <person name="Varghese N."/>
            <person name="Submissions S."/>
        </authorList>
    </citation>
    <scope>NUCLEOTIDE SEQUENCE [LARGE SCALE GENOMIC DNA]</scope>
    <source>
        <strain evidence="4 5">ATCC 23464</strain>
    </source>
</reference>
<keyword evidence="5" id="KW-1185">Reference proteome</keyword>
<sequence>MINETFIFPQMYFIRGYVYQMSAWAMAVYYKGMTPRETGDLTLEMAQSGDQIVLRKSRLINTQRVA</sequence>
<dbReference type="Pfam" id="PF02885">
    <property type="entry name" value="Glycos_trans_3N"/>
    <property type="match status" value="1"/>
</dbReference>
<evidence type="ECO:0000256" key="2">
    <source>
        <dbReference type="ARBA" id="ARBA00022679"/>
    </source>
</evidence>
<evidence type="ECO:0000313" key="4">
    <source>
        <dbReference type="EMBL" id="SIQ32157.1"/>
    </source>
</evidence>
<gene>
    <name evidence="4" type="ORF">SAMN05421578_101209</name>
</gene>
<dbReference type="SUPFAM" id="SSF47648">
    <property type="entry name" value="Nucleoside phosphorylase/phosphoribosyltransferase N-terminal domain"/>
    <property type="match status" value="1"/>
</dbReference>
<accession>A0ABY1JK01</accession>
<proteinExistence type="predicted"/>
<dbReference type="Proteomes" id="UP000186666">
    <property type="component" value="Unassembled WGS sequence"/>
</dbReference>
<evidence type="ECO:0000256" key="1">
    <source>
        <dbReference type="ARBA" id="ARBA00022676"/>
    </source>
</evidence>
<dbReference type="Gene3D" id="1.20.970.10">
    <property type="entry name" value="Transferase, Pyrimidine Nucleoside Phosphorylase, Chain C"/>
    <property type="match status" value="1"/>
</dbReference>
<dbReference type="InterPro" id="IPR017459">
    <property type="entry name" value="Glycosyl_Trfase_fam3_N_dom"/>
</dbReference>
<dbReference type="EMBL" id="FTNK01000001">
    <property type="protein sequence ID" value="SIQ32157.1"/>
    <property type="molecule type" value="Genomic_DNA"/>
</dbReference>
<organism evidence="4 5">
    <name type="scientific">Paenibacillus macquariensis</name>
    <dbReference type="NCBI Taxonomy" id="948756"/>
    <lineage>
        <taxon>Bacteria</taxon>
        <taxon>Bacillati</taxon>
        <taxon>Bacillota</taxon>
        <taxon>Bacilli</taxon>
        <taxon>Bacillales</taxon>
        <taxon>Paenibacillaceae</taxon>
        <taxon>Paenibacillus</taxon>
    </lineage>
</organism>
<keyword evidence="2" id="KW-0808">Transferase</keyword>
<protein>
    <submittedName>
        <fullName evidence="4">Pyrimidine-nucleoside phosphorylase</fullName>
    </submittedName>
</protein>
<feature type="domain" description="Glycosyl transferase family 3 N-terminal" evidence="3">
    <location>
        <begin position="19"/>
        <end position="49"/>
    </location>
</feature>
<dbReference type="InterPro" id="IPR036320">
    <property type="entry name" value="Glycosyl_Trfase_fam3_N_dom_sf"/>
</dbReference>
<comment type="caution">
    <text evidence="4">The sequence shown here is derived from an EMBL/GenBank/DDBJ whole genome shotgun (WGS) entry which is preliminary data.</text>
</comment>
<keyword evidence="1" id="KW-0328">Glycosyltransferase</keyword>
<evidence type="ECO:0000259" key="3">
    <source>
        <dbReference type="Pfam" id="PF02885"/>
    </source>
</evidence>
<name>A0ABY1JK01_9BACL</name>
<evidence type="ECO:0000313" key="5">
    <source>
        <dbReference type="Proteomes" id="UP000186666"/>
    </source>
</evidence>